<dbReference type="Gene3D" id="1.10.260.40">
    <property type="entry name" value="lambda repressor-like DNA-binding domains"/>
    <property type="match status" value="1"/>
</dbReference>
<dbReference type="EMBL" id="RSTU01000026">
    <property type="protein sequence ID" value="MIT93074.1"/>
    <property type="molecule type" value="Genomic_DNA"/>
</dbReference>
<dbReference type="InterPro" id="IPR036286">
    <property type="entry name" value="LexA/Signal_pep-like_sf"/>
</dbReference>
<gene>
    <name evidence="2" type="ORF">ATP91_22800</name>
</gene>
<dbReference type="AlphaFoldDB" id="A0A402TQ34"/>
<dbReference type="Pfam" id="PF01381">
    <property type="entry name" value="HTH_3"/>
    <property type="match status" value="1"/>
</dbReference>
<protein>
    <submittedName>
        <fullName evidence="2">LexA family transcriptional regulator</fullName>
    </submittedName>
</protein>
<evidence type="ECO:0000259" key="1">
    <source>
        <dbReference type="PROSITE" id="PS50943"/>
    </source>
</evidence>
<dbReference type="InterPro" id="IPR010982">
    <property type="entry name" value="Lambda_DNA-bd_dom_sf"/>
</dbReference>
<dbReference type="PANTHER" id="PTHR33516:SF2">
    <property type="entry name" value="LEXA REPRESSOR-RELATED"/>
    <property type="match status" value="1"/>
</dbReference>
<dbReference type="InterPro" id="IPR015927">
    <property type="entry name" value="Peptidase_S24_S26A/B/C"/>
</dbReference>
<dbReference type="SMART" id="SM00530">
    <property type="entry name" value="HTH_XRE"/>
    <property type="match status" value="1"/>
</dbReference>
<sequence>MNMKKKPLTIEQLEDARRLKNIFLSKKKELGLSQESIALELGVSQSAINQLFGGINALNVSTAAQLAKILKVKIGDFSPDLARSIADMAQMIEEPQVTAPVFEYPLFSSVQAGSFTANDYAYTERDAIKWIATTTKASDKAFWLEVKGHSMTAPQGGRPSFPEGMIILIDPEEKVEPDDFCVARMGGDEFTFKQLIMEGGEKYLRPLNPQYPLLTVNESCQTVGKVIKSQWPDETFV</sequence>
<dbReference type="InterPro" id="IPR001387">
    <property type="entry name" value="Cro/C1-type_HTH"/>
</dbReference>
<dbReference type="GO" id="GO:0003677">
    <property type="term" value="F:DNA binding"/>
    <property type="evidence" value="ECO:0007669"/>
    <property type="project" value="InterPro"/>
</dbReference>
<dbReference type="PROSITE" id="PS50943">
    <property type="entry name" value="HTH_CROC1"/>
    <property type="match status" value="1"/>
</dbReference>
<dbReference type="CDD" id="cd00093">
    <property type="entry name" value="HTH_XRE"/>
    <property type="match status" value="1"/>
</dbReference>
<dbReference type="InterPro" id="IPR039418">
    <property type="entry name" value="LexA-like"/>
</dbReference>
<feature type="domain" description="HTH cro/C1-type" evidence="1">
    <location>
        <begin position="28"/>
        <end position="77"/>
    </location>
</feature>
<dbReference type="Gene3D" id="2.10.109.10">
    <property type="entry name" value="Umud Fragment, subunit A"/>
    <property type="match status" value="1"/>
</dbReference>
<dbReference type="SUPFAM" id="SSF47413">
    <property type="entry name" value="lambda repressor-like DNA-binding domains"/>
    <property type="match status" value="1"/>
</dbReference>
<dbReference type="SUPFAM" id="SSF51306">
    <property type="entry name" value="LexA/Signal peptidase"/>
    <property type="match status" value="1"/>
</dbReference>
<accession>A0A402TQ34</accession>
<comment type="caution">
    <text evidence="2">The sequence shown here is derived from an EMBL/GenBank/DDBJ whole genome shotgun (WGS) entry which is preliminary data.</text>
</comment>
<name>A0A402TQ34_SALER</name>
<dbReference type="CDD" id="cd06529">
    <property type="entry name" value="S24_LexA-like"/>
    <property type="match status" value="1"/>
</dbReference>
<reference evidence="2" key="1">
    <citation type="submission" date="2018-08" db="EMBL/GenBank/DDBJ databases">
        <authorList>
            <consortium name="GenomeTrakr network: Whole genome sequencing for foodborne pathogen traceback"/>
        </authorList>
    </citation>
    <scope>NUCLEOTIDE SEQUENCE [LARGE SCALE GENOMIC DNA]</scope>
    <source>
        <strain evidence="2">CFSAN034428</strain>
    </source>
</reference>
<organism evidence="2">
    <name type="scientific">Salmonella enterica</name>
    <name type="common">Salmonella choleraesuis</name>
    <dbReference type="NCBI Taxonomy" id="28901"/>
    <lineage>
        <taxon>Bacteria</taxon>
        <taxon>Pseudomonadati</taxon>
        <taxon>Pseudomonadota</taxon>
        <taxon>Gammaproteobacteria</taxon>
        <taxon>Enterobacterales</taxon>
        <taxon>Enterobacteriaceae</taxon>
        <taxon>Salmonella</taxon>
    </lineage>
</organism>
<dbReference type="Pfam" id="PF00717">
    <property type="entry name" value="Peptidase_S24"/>
    <property type="match status" value="1"/>
</dbReference>
<dbReference type="Proteomes" id="UP000839515">
    <property type="component" value="Unassembled WGS sequence"/>
</dbReference>
<proteinExistence type="predicted"/>
<dbReference type="InterPro" id="IPR050077">
    <property type="entry name" value="LexA_repressor"/>
</dbReference>
<dbReference type="PANTHER" id="PTHR33516">
    <property type="entry name" value="LEXA REPRESSOR"/>
    <property type="match status" value="1"/>
</dbReference>
<evidence type="ECO:0000313" key="2">
    <source>
        <dbReference type="EMBL" id="MIT93074.1"/>
    </source>
</evidence>